<dbReference type="SUPFAM" id="SSF56672">
    <property type="entry name" value="DNA/RNA polymerases"/>
    <property type="match status" value="1"/>
</dbReference>
<dbReference type="GO" id="GO:0003676">
    <property type="term" value="F:nucleic acid binding"/>
    <property type="evidence" value="ECO:0007669"/>
    <property type="project" value="InterPro"/>
</dbReference>
<name>A0AAV0EJW1_9ASTE</name>
<gene>
    <name evidence="2" type="ORF">CEPIT_LOCUS25713</name>
</gene>
<accession>A0AAV0EJW1</accession>
<feature type="domain" description="Reverse transcriptase" evidence="1">
    <location>
        <begin position="34"/>
        <end position="300"/>
    </location>
</feature>
<dbReference type="Pfam" id="PF13966">
    <property type="entry name" value="zf-RVT"/>
    <property type="match status" value="1"/>
</dbReference>
<evidence type="ECO:0000313" key="3">
    <source>
        <dbReference type="Proteomes" id="UP001152523"/>
    </source>
</evidence>
<dbReference type="InterPro" id="IPR036397">
    <property type="entry name" value="RNaseH_sf"/>
</dbReference>
<dbReference type="AlphaFoldDB" id="A0AAV0EJW1"/>
<dbReference type="InterPro" id="IPR012337">
    <property type="entry name" value="RNaseH-like_sf"/>
</dbReference>
<protein>
    <recommendedName>
        <fullName evidence="1">Reverse transcriptase domain-containing protein</fullName>
    </recommendedName>
</protein>
<sequence>MFPDKSPGPDGMSPGFFQHFWNTVGPEVVRFCSELFIKGRVPKEVNITNLVLIPKKENPRGMGDWRPIALCNFIYKKISKVLANRMKGILCSLISENQSAFIPGRSIVDNVLIAFETQHYLKRKNQGKEGFVALKLDMSKAYDRVDWGYLQAIMLEMGFTERWVNLILQCVSTVEYFIPFDEKVIGPIRPKRGIRQGDPLSPYLFILVAEGLSALLRQEESRGDITGVAVARGAPKVTHLFFADDSYLFFKAKESECNAIKRVLKTYEDLSKQTINFNKSSVRFSANVKEELRVQLGGGLGIRLEFEMDSYLGPPALVGRRKKEILCYLKERIIKRLQSWNHRFLSRAGREVLLKSVIQSMPTYAMNVFLLPLEMCNDIEKLMNGYWWKGADLTKRGIRWRKWQGLCVPKRQGGLGFRRLREFNVAMLAKLIKEPNSLVGRILKSRYYPNTDFFGAKVGANPSFTWRSIMEAKEVVASGIRQRVGDGKETMVWGHAWLPGKGDGKVKSPRPPGVQDMNVTALVTEDGNAWNVARVKELFNEEEAKVILSIPRSNRRVRDGISWVGEPRGEFSVRSCYRFLVGETSSQEWVGWTKMWNFHLPPKIKIFFWQFMNGFLPTNDKLRKRGVEVDPVCKVCEQEEEPRIHFFRYCTVAQLVWQHMGLLFAGQQIPDSQWVQNIFDTQSEDRCNHFIVMLWSLWKARNEVVWRHNKMDHRAVMNCGAATLKGWQDAQLPGGKKGGCKRLNSREKWQQPPVGCVKINVDAAIDLKRGCCGLAMVGRETNGNFLAARRNAYAVTWEPKVAEAMAVREAIIWAQKQGWRRVEIETDAQLVSTGVIAEPGASYFDLLVDDIRQMLALEANFSVKHVSRSANRVAHALAGVAVSLSDCREFFNSPPECIVSHLANDLV</sequence>
<dbReference type="PROSITE" id="PS50878">
    <property type="entry name" value="RT_POL"/>
    <property type="match status" value="1"/>
</dbReference>
<comment type="caution">
    <text evidence="2">The sequence shown here is derived from an EMBL/GenBank/DDBJ whole genome shotgun (WGS) entry which is preliminary data.</text>
</comment>
<evidence type="ECO:0000259" key="1">
    <source>
        <dbReference type="PROSITE" id="PS50878"/>
    </source>
</evidence>
<dbReference type="InterPro" id="IPR026960">
    <property type="entry name" value="RVT-Znf"/>
</dbReference>
<dbReference type="Gene3D" id="3.30.420.10">
    <property type="entry name" value="Ribonuclease H-like superfamily/Ribonuclease H"/>
    <property type="match status" value="1"/>
</dbReference>
<dbReference type="InterPro" id="IPR002156">
    <property type="entry name" value="RNaseH_domain"/>
</dbReference>
<evidence type="ECO:0000313" key="2">
    <source>
        <dbReference type="EMBL" id="CAH9124076.1"/>
    </source>
</evidence>
<proteinExistence type="predicted"/>
<dbReference type="InterPro" id="IPR044730">
    <property type="entry name" value="RNase_H-like_dom_plant"/>
</dbReference>
<dbReference type="GO" id="GO:0004523">
    <property type="term" value="F:RNA-DNA hybrid ribonuclease activity"/>
    <property type="evidence" value="ECO:0007669"/>
    <property type="project" value="InterPro"/>
</dbReference>
<dbReference type="PANTHER" id="PTHR33116:SF86">
    <property type="entry name" value="REVERSE TRANSCRIPTASE DOMAIN-CONTAINING PROTEIN"/>
    <property type="match status" value="1"/>
</dbReference>
<dbReference type="Pfam" id="PF00078">
    <property type="entry name" value="RVT_1"/>
    <property type="match status" value="1"/>
</dbReference>
<dbReference type="Proteomes" id="UP001152523">
    <property type="component" value="Unassembled WGS sequence"/>
</dbReference>
<dbReference type="EMBL" id="CAMAPF010000933">
    <property type="protein sequence ID" value="CAH9124076.1"/>
    <property type="molecule type" value="Genomic_DNA"/>
</dbReference>
<dbReference type="SUPFAM" id="SSF53098">
    <property type="entry name" value="Ribonuclease H-like"/>
    <property type="match status" value="1"/>
</dbReference>
<dbReference type="InterPro" id="IPR043502">
    <property type="entry name" value="DNA/RNA_pol_sf"/>
</dbReference>
<dbReference type="CDD" id="cd01650">
    <property type="entry name" value="RT_nLTR_like"/>
    <property type="match status" value="1"/>
</dbReference>
<reference evidence="2" key="1">
    <citation type="submission" date="2022-07" db="EMBL/GenBank/DDBJ databases">
        <authorList>
            <person name="Macas J."/>
            <person name="Novak P."/>
            <person name="Neumann P."/>
        </authorList>
    </citation>
    <scope>NUCLEOTIDE SEQUENCE</scope>
</reference>
<dbReference type="Pfam" id="PF13456">
    <property type="entry name" value="RVT_3"/>
    <property type="match status" value="1"/>
</dbReference>
<dbReference type="CDD" id="cd06222">
    <property type="entry name" value="RNase_H_like"/>
    <property type="match status" value="1"/>
</dbReference>
<dbReference type="InterPro" id="IPR000477">
    <property type="entry name" value="RT_dom"/>
</dbReference>
<dbReference type="PANTHER" id="PTHR33116">
    <property type="entry name" value="REVERSE TRANSCRIPTASE ZINC-BINDING DOMAIN-CONTAINING PROTEIN-RELATED-RELATED"/>
    <property type="match status" value="1"/>
</dbReference>
<keyword evidence="3" id="KW-1185">Reference proteome</keyword>
<organism evidence="2 3">
    <name type="scientific">Cuscuta epithymum</name>
    <dbReference type="NCBI Taxonomy" id="186058"/>
    <lineage>
        <taxon>Eukaryota</taxon>
        <taxon>Viridiplantae</taxon>
        <taxon>Streptophyta</taxon>
        <taxon>Embryophyta</taxon>
        <taxon>Tracheophyta</taxon>
        <taxon>Spermatophyta</taxon>
        <taxon>Magnoliopsida</taxon>
        <taxon>eudicotyledons</taxon>
        <taxon>Gunneridae</taxon>
        <taxon>Pentapetalae</taxon>
        <taxon>asterids</taxon>
        <taxon>lamiids</taxon>
        <taxon>Solanales</taxon>
        <taxon>Convolvulaceae</taxon>
        <taxon>Cuscuteae</taxon>
        <taxon>Cuscuta</taxon>
        <taxon>Cuscuta subgen. Cuscuta</taxon>
    </lineage>
</organism>